<dbReference type="AlphaFoldDB" id="A0AAU9UGE6"/>
<accession>A0AAU9UGE6</accession>
<dbReference type="SMART" id="SM00355">
    <property type="entry name" value="ZnF_C2H2"/>
    <property type="match status" value="5"/>
</dbReference>
<sequence>MEKYYKNFILCGELNYCCVLCQEGFNDIKNVEKHLIWDDHRNNIKKQEYVPKLKKDFIYKIIEDRFYCEICNLVFKKAEDHIRESNHRDLKIAKTSAKKRTSCAKYVDKFSIQISDQKFTQARWHGLNDAMCLLCDEPFGMLMRHITSYSHLVKLIQSETISENGKHYRKQGTNNFYCFTCFKVFEKEGLDAHWTDCYDNVKKNREKKAFKENIKKTLKTGKKNNIDSDIINEFKSTKNKYYNFDGVTRAICLLCKKEVDLTIDALDKHTMYHKKLNRQNLYQQNFIDNGKRRAELADYGRKNFIKLNQGGSKGYCTLCFVYMSAHIKIAKQHVEGTLHRGHLELKGLITEQKHINFPVQSISQEIFISVMQGTYTVDDMDVVFINNGICVHLLSFMLVSRNYNFKNDMSKCFACNVTLTGFDMIKHTKKKEHIRNVNKSKILLISSGCEDEYVREIRPNLYHCGYCNSIFPFWESLVKHLKTLYHAEQRIKAKVLGIKCIEMFKKHPDTVRNMMEYRKRTETDASIEE</sequence>
<evidence type="ECO:0000256" key="4">
    <source>
        <dbReference type="ARBA" id="ARBA00022771"/>
    </source>
</evidence>
<dbReference type="GO" id="GO:0008270">
    <property type="term" value="F:zinc ion binding"/>
    <property type="evidence" value="ECO:0007669"/>
    <property type="project" value="UniProtKB-KW"/>
</dbReference>
<dbReference type="Pfam" id="PF12756">
    <property type="entry name" value="zf-C2H2_2"/>
    <property type="match status" value="1"/>
</dbReference>
<dbReference type="PROSITE" id="PS00028">
    <property type="entry name" value="ZINC_FINGER_C2H2_1"/>
    <property type="match status" value="2"/>
</dbReference>
<keyword evidence="3" id="KW-0677">Repeat</keyword>
<keyword evidence="5" id="KW-0862">Zinc</keyword>
<dbReference type="InterPro" id="IPR041661">
    <property type="entry name" value="ZN622/Rei1/Reh1_Znf-C2H2"/>
</dbReference>
<dbReference type="InterPro" id="IPR050888">
    <property type="entry name" value="ZnF_C2H2-type_TF"/>
</dbReference>
<name>A0AAU9UGE6_EUPED</name>
<keyword evidence="4 7" id="KW-0863">Zinc-finger</keyword>
<protein>
    <recommendedName>
        <fullName evidence="8">C2H2-type domain-containing protein</fullName>
    </recommendedName>
</protein>
<dbReference type="GO" id="GO:0005634">
    <property type="term" value="C:nucleus"/>
    <property type="evidence" value="ECO:0007669"/>
    <property type="project" value="UniProtKB-SubCell"/>
</dbReference>
<evidence type="ECO:0000259" key="8">
    <source>
        <dbReference type="PROSITE" id="PS50157"/>
    </source>
</evidence>
<reference evidence="9" key="1">
    <citation type="submission" date="2022-03" db="EMBL/GenBank/DDBJ databases">
        <authorList>
            <person name="Tunstrom K."/>
        </authorList>
    </citation>
    <scope>NUCLEOTIDE SEQUENCE</scope>
</reference>
<dbReference type="PANTHER" id="PTHR24406">
    <property type="entry name" value="TRANSCRIPTIONAL REPRESSOR CTCFL-RELATED"/>
    <property type="match status" value="1"/>
</dbReference>
<dbReference type="InterPro" id="IPR003604">
    <property type="entry name" value="Matrin/U1-like-C_Znf_C2H2"/>
</dbReference>
<dbReference type="PROSITE" id="PS50157">
    <property type="entry name" value="ZINC_FINGER_C2H2_2"/>
    <property type="match status" value="1"/>
</dbReference>
<evidence type="ECO:0000313" key="10">
    <source>
        <dbReference type="Proteomes" id="UP001153954"/>
    </source>
</evidence>
<comment type="subcellular location">
    <subcellularLocation>
        <location evidence="1">Nucleus</location>
    </subcellularLocation>
</comment>
<feature type="domain" description="C2H2-type" evidence="8">
    <location>
        <begin position="462"/>
        <end position="491"/>
    </location>
</feature>
<evidence type="ECO:0000256" key="1">
    <source>
        <dbReference type="ARBA" id="ARBA00004123"/>
    </source>
</evidence>
<evidence type="ECO:0000256" key="7">
    <source>
        <dbReference type="PROSITE-ProRule" id="PRU00042"/>
    </source>
</evidence>
<dbReference type="InterPro" id="IPR013087">
    <property type="entry name" value="Znf_C2H2_type"/>
</dbReference>
<evidence type="ECO:0000313" key="9">
    <source>
        <dbReference type="EMBL" id="CAH2096951.1"/>
    </source>
</evidence>
<evidence type="ECO:0000256" key="6">
    <source>
        <dbReference type="ARBA" id="ARBA00023242"/>
    </source>
</evidence>
<keyword evidence="6" id="KW-0539">Nucleus</keyword>
<proteinExistence type="predicted"/>
<evidence type="ECO:0000256" key="5">
    <source>
        <dbReference type="ARBA" id="ARBA00022833"/>
    </source>
</evidence>
<evidence type="ECO:0000256" key="3">
    <source>
        <dbReference type="ARBA" id="ARBA00022737"/>
    </source>
</evidence>
<evidence type="ECO:0000256" key="2">
    <source>
        <dbReference type="ARBA" id="ARBA00022723"/>
    </source>
</evidence>
<comment type="caution">
    <text evidence="9">The sequence shown here is derived from an EMBL/GenBank/DDBJ whole genome shotgun (WGS) entry which is preliminary data.</text>
</comment>
<dbReference type="SMART" id="SM00451">
    <property type="entry name" value="ZnF_U1"/>
    <property type="match status" value="3"/>
</dbReference>
<keyword evidence="10" id="KW-1185">Reference proteome</keyword>
<dbReference type="EMBL" id="CAKOGL010000017">
    <property type="protein sequence ID" value="CAH2096951.1"/>
    <property type="molecule type" value="Genomic_DNA"/>
</dbReference>
<gene>
    <name evidence="9" type="ORF">EEDITHA_LOCUS12229</name>
</gene>
<dbReference type="GO" id="GO:0003676">
    <property type="term" value="F:nucleic acid binding"/>
    <property type="evidence" value="ECO:0007669"/>
    <property type="project" value="InterPro"/>
</dbReference>
<organism evidence="9 10">
    <name type="scientific">Euphydryas editha</name>
    <name type="common">Edith's checkerspot</name>
    <dbReference type="NCBI Taxonomy" id="104508"/>
    <lineage>
        <taxon>Eukaryota</taxon>
        <taxon>Metazoa</taxon>
        <taxon>Ecdysozoa</taxon>
        <taxon>Arthropoda</taxon>
        <taxon>Hexapoda</taxon>
        <taxon>Insecta</taxon>
        <taxon>Pterygota</taxon>
        <taxon>Neoptera</taxon>
        <taxon>Endopterygota</taxon>
        <taxon>Lepidoptera</taxon>
        <taxon>Glossata</taxon>
        <taxon>Ditrysia</taxon>
        <taxon>Papilionoidea</taxon>
        <taxon>Nymphalidae</taxon>
        <taxon>Nymphalinae</taxon>
        <taxon>Euphydryas</taxon>
    </lineage>
</organism>
<dbReference type="Proteomes" id="UP001153954">
    <property type="component" value="Unassembled WGS sequence"/>
</dbReference>
<keyword evidence="2" id="KW-0479">Metal-binding</keyword>